<evidence type="ECO:0000256" key="7">
    <source>
        <dbReference type="ARBA" id="ARBA00023136"/>
    </source>
</evidence>
<dbReference type="GO" id="GO:0000139">
    <property type="term" value="C:Golgi membrane"/>
    <property type="evidence" value="ECO:0007669"/>
    <property type="project" value="UniProtKB-SubCell"/>
</dbReference>
<gene>
    <name evidence="11" type="ORF">ZIOFF_066911</name>
</gene>
<dbReference type="AlphaFoldDB" id="A0A8J5CD46"/>
<reference evidence="11 12" key="1">
    <citation type="submission" date="2020-08" db="EMBL/GenBank/DDBJ databases">
        <title>Plant Genome Project.</title>
        <authorList>
            <person name="Zhang R.-G."/>
        </authorList>
    </citation>
    <scope>NUCLEOTIDE SEQUENCE [LARGE SCALE GENOMIC DNA]</scope>
    <source>
        <tissue evidence="11">Rhizome</tissue>
    </source>
</reference>
<evidence type="ECO:0000256" key="1">
    <source>
        <dbReference type="ARBA" id="ARBA00004323"/>
    </source>
</evidence>
<evidence type="ECO:0000256" key="8">
    <source>
        <dbReference type="SAM" id="SignalP"/>
    </source>
</evidence>
<dbReference type="OrthoDB" id="630188at2759"/>
<comment type="similarity">
    <text evidence="2">Belongs to the PC-esterase family. TBL subfamily.</text>
</comment>
<name>A0A8J5CD46_ZINOF</name>
<organism evidence="11 12">
    <name type="scientific">Zingiber officinale</name>
    <name type="common">Ginger</name>
    <name type="synonym">Amomum zingiber</name>
    <dbReference type="NCBI Taxonomy" id="94328"/>
    <lineage>
        <taxon>Eukaryota</taxon>
        <taxon>Viridiplantae</taxon>
        <taxon>Streptophyta</taxon>
        <taxon>Embryophyta</taxon>
        <taxon>Tracheophyta</taxon>
        <taxon>Spermatophyta</taxon>
        <taxon>Magnoliopsida</taxon>
        <taxon>Liliopsida</taxon>
        <taxon>Zingiberales</taxon>
        <taxon>Zingiberaceae</taxon>
        <taxon>Zingiber</taxon>
    </lineage>
</organism>
<accession>A0A8J5CD46</accession>
<dbReference type="InterPro" id="IPR026057">
    <property type="entry name" value="TBL_C"/>
</dbReference>
<feature type="domain" description="Trichome birefringence-like C-terminal" evidence="9">
    <location>
        <begin position="106"/>
        <end position="370"/>
    </location>
</feature>
<sequence length="374" mass="41420">MGNSGRSSLLLCCCSLLSLLLSATAYRPYHWDGGHGLAAGMARGRRARAAAASCNLFQGSWVYDESYPAYNSSACPFIDPEFDCQRYGRPDKDYLKYRWNPDSCDLPRFNGVDFLTKYKGKKIMFVGDSLSKNQWMSLACMLHAAVPDGKTNYTKSTPLSSITFQEYGVSVMLYHSTYLVDIVNETIGRVLKLDSIQSGSAWIAADVLIFNTWHWWTHIGTSQPWDYIEYGGQTYKDMDRLEAFSKGLTTWAKWVDSNVNTTTTKVFFQGISPTHYNATEWGEASSKGCANQTDPVSGSTYPAGPVPAQSVVKSVLSGVSKPVFLLDVTLLSQLRKDGHPSAYSGEHPGMDCSHWCLAGVPDTWNQLLYAALTL</sequence>
<dbReference type="InterPro" id="IPR029962">
    <property type="entry name" value="TBL"/>
</dbReference>
<evidence type="ECO:0000313" key="11">
    <source>
        <dbReference type="EMBL" id="KAG6473004.1"/>
    </source>
</evidence>
<feature type="signal peptide" evidence="8">
    <location>
        <begin position="1"/>
        <end position="25"/>
    </location>
</feature>
<evidence type="ECO:0000313" key="12">
    <source>
        <dbReference type="Proteomes" id="UP000734854"/>
    </source>
</evidence>
<dbReference type="InterPro" id="IPR025846">
    <property type="entry name" value="TBL_N"/>
</dbReference>
<keyword evidence="7" id="KW-0472">Membrane</keyword>
<comment type="caution">
    <text evidence="11">The sequence shown here is derived from an EMBL/GenBank/DDBJ whole genome shotgun (WGS) entry which is preliminary data.</text>
</comment>
<dbReference type="PANTHER" id="PTHR32285">
    <property type="entry name" value="PROTEIN TRICHOME BIREFRINGENCE-LIKE 9-RELATED"/>
    <property type="match status" value="1"/>
</dbReference>
<evidence type="ECO:0000256" key="3">
    <source>
        <dbReference type="ARBA" id="ARBA00022692"/>
    </source>
</evidence>
<dbReference type="PANTHER" id="PTHR32285:SF42">
    <property type="entry name" value="PROTEIN TRICHOME BIREFRINGENCE-LIKE 37"/>
    <property type="match status" value="1"/>
</dbReference>
<keyword evidence="4" id="KW-0735">Signal-anchor</keyword>
<protein>
    <recommendedName>
        <fullName evidence="13">Trichome birefringence-like N-terminal domain-containing protein</fullName>
    </recommendedName>
</protein>
<evidence type="ECO:0008006" key="13">
    <source>
        <dbReference type="Google" id="ProtNLM"/>
    </source>
</evidence>
<evidence type="ECO:0000259" key="10">
    <source>
        <dbReference type="Pfam" id="PF14416"/>
    </source>
</evidence>
<keyword evidence="5" id="KW-1133">Transmembrane helix</keyword>
<dbReference type="EMBL" id="JACMSC010000019">
    <property type="protein sequence ID" value="KAG6473004.1"/>
    <property type="molecule type" value="Genomic_DNA"/>
</dbReference>
<dbReference type="GO" id="GO:1990538">
    <property type="term" value="F:xylan O-acetyltransferase activity"/>
    <property type="evidence" value="ECO:0007669"/>
    <property type="project" value="UniProtKB-ARBA"/>
</dbReference>
<evidence type="ECO:0000256" key="5">
    <source>
        <dbReference type="ARBA" id="ARBA00022989"/>
    </source>
</evidence>
<evidence type="ECO:0000259" key="9">
    <source>
        <dbReference type="Pfam" id="PF13839"/>
    </source>
</evidence>
<evidence type="ECO:0000256" key="4">
    <source>
        <dbReference type="ARBA" id="ARBA00022968"/>
    </source>
</evidence>
<keyword evidence="8" id="KW-0732">Signal</keyword>
<dbReference type="Pfam" id="PF13839">
    <property type="entry name" value="PC-Esterase"/>
    <property type="match status" value="1"/>
</dbReference>
<comment type="subcellular location">
    <subcellularLocation>
        <location evidence="1">Golgi apparatus membrane</location>
        <topology evidence="1">Single-pass type II membrane protein</topology>
    </subcellularLocation>
</comment>
<feature type="chain" id="PRO_5035322237" description="Trichome birefringence-like N-terminal domain-containing protein" evidence="8">
    <location>
        <begin position="26"/>
        <end position="374"/>
    </location>
</feature>
<keyword evidence="12" id="KW-1185">Reference proteome</keyword>
<feature type="domain" description="Trichome birefringence-like N-terminal" evidence="10">
    <location>
        <begin position="53"/>
        <end position="105"/>
    </location>
</feature>
<keyword evidence="6" id="KW-0333">Golgi apparatus</keyword>
<dbReference type="Proteomes" id="UP000734854">
    <property type="component" value="Unassembled WGS sequence"/>
</dbReference>
<keyword evidence="3" id="KW-0812">Transmembrane</keyword>
<evidence type="ECO:0000256" key="6">
    <source>
        <dbReference type="ARBA" id="ARBA00023034"/>
    </source>
</evidence>
<dbReference type="Pfam" id="PF14416">
    <property type="entry name" value="PMR5N"/>
    <property type="match status" value="1"/>
</dbReference>
<evidence type="ECO:0000256" key="2">
    <source>
        <dbReference type="ARBA" id="ARBA00007727"/>
    </source>
</evidence>
<proteinExistence type="inferred from homology"/>